<accession>A0A919MNT3</accession>
<proteinExistence type="predicted"/>
<feature type="transmembrane region" description="Helical" evidence="2">
    <location>
        <begin position="6"/>
        <end position="27"/>
    </location>
</feature>
<gene>
    <name evidence="3" type="ORF">Afe05nite_64370</name>
</gene>
<sequence length="225" mass="23436">MSSKAIYLTAMFSGIITVILVFVLLYVRKHQEKWTIMSFVAALLFGFATVAQVVLAASPPGSGGSGSGGSGSGGSGSGGSGSGTPAAPTAGPVTSDPASCPTAGDLRYELVATRDGARSVKVTAKASGRPEPGLTYWFVLEVDYGNGNSEFYPRQTITACPSPFQVGIPAEADPKYVRRGRVYGLDSTLNAQAEVLVQRQTTTRVDDFFKDAPGKPVSNEVSLPF</sequence>
<organism evidence="3 4">
    <name type="scientific">Paractinoplanes ferrugineus</name>
    <dbReference type="NCBI Taxonomy" id="113564"/>
    <lineage>
        <taxon>Bacteria</taxon>
        <taxon>Bacillati</taxon>
        <taxon>Actinomycetota</taxon>
        <taxon>Actinomycetes</taxon>
        <taxon>Micromonosporales</taxon>
        <taxon>Micromonosporaceae</taxon>
        <taxon>Paractinoplanes</taxon>
    </lineage>
</organism>
<dbReference type="Proteomes" id="UP000598174">
    <property type="component" value="Unassembled WGS sequence"/>
</dbReference>
<dbReference type="RefSeq" id="WP_203820989.1">
    <property type="nucleotide sequence ID" value="NZ_BAAABP010000043.1"/>
</dbReference>
<evidence type="ECO:0000313" key="4">
    <source>
        <dbReference type="Proteomes" id="UP000598174"/>
    </source>
</evidence>
<keyword evidence="2" id="KW-0472">Membrane</keyword>
<keyword evidence="2" id="KW-0812">Transmembrane</keyword>
<feature type="region of interest" description="Disordered" evidence="1">
    <location>
        <begin position="61"/>
        <end position="98"/>
    </location>
</feature>
<feature type="transmembrane region" description="Helical" evidence="2">
    <location>
        <begin position="34"/>
        <end position="55"/>
    </location>
</feature>
<keyword evidence="4" id="KW-1185">Reference proteome</keyword>
<evidence type="ECO:0000256" key="1">
    <source>
        <dbReference type="SAM" id="MobiDB-lite"/>
    </source>
</evidence>
<evidence type="ECO:0000256" key="2">
    <source>
        <dbReference type="SAM" id="Phobius"/>
    </source>
</evidence>
<dbReference type="AlphaFoldDB" id="A0A919MNT3"/>
<evidence type="ECO:0000313" key="3">
    <source>
        <dbReference type="EMBL" id="GIE14597.1"/>
    </source>
</evidence>
<dbReference type="EMBL" id="BOMM01000056">
    <property type="protein sequence ID" value="GIE14597.1"/>
    <property type="molecule type" value="Genomic_DNA"/>
</dbReference>
<feature type="compositionally biased region" description="Gly residues" evidence="1">
    <location>
        <begin position="61"/>
        <end position="82"/>
    </location>
</feature>
<feature type="compositionally biased region" description="Low complexity" evidence="1">
    <location>
        <begin position="83"/>
        <end position="92"/>
    </location>
</feature>
<keyword evidence="2" id="KW-1133">Transmembrane helix</keyword>
<protein>
    <submittedName>
        <fullName evidence="3">Uncharacterized protein</fullName>
    </submittedName>
</protein>
<name>A0A919MNT3_9ACTN</name>
<reference evidence="3" key="1">
    <citation type="submission" date="2021-01" db="EMBL/GenBank/DDBJ databases">
        <title>Whole genome shotgun sequence of Actinoplanes ferrugineus NBRC 15555.</title>
        <authorList>
            <person name="Komaki H."/>
            <person name="Tamura T."/>
        </authorList>
    </citation>
    <scope>NUCLEOTIDE SEQUENCE</scope>
    <source>
        <strain evidence="3">NBRC 15555</strain>
    </source>
</reference>
<comment type="caution">
    <text evidence="3">The sequence shown here is derived from an EMBL/GenBank/DDBJ whole genome shotgun (WGS) entry which is preliminary data.</text>
</comment>